<reference evidence="2" key="1">
    <citation type="submission" date="2020-04" db="EMBL/GenBank/DDBJ databases">
        <title>Description of Shewanella salipaludis sp. nov., isolated from a salt marsh.</title>
        <authorList>
            <person name="Park S."/>
            <person name="Yoon J.-H."/>
        </authorList>
    </citation>
    <scope>NUCLEOTIDE SEQUENCE</scope>
    <source>
        <strain evidence="2">SHSM-M6</strain>
    </source>
</reference>
<sequence>MKSAYNYILAFFCSFFLLACSGGGGITDNGDGSTPPTGTTSVVLTISNSEIDALTPATVIATVSNTLTGALAGELVTFTLNNSLIGSFDPITGTALTGSDGKATIKLSTASIAGAGLVTGTIPGGESASVGFTMKGDGGEAGGGAQVSLALTDAAGNAIGAITSLTPGKLTATVTGINKPAIVTFDSSIGDLPIKTAVTDAQGKASIDIYAGNVLGAGEVTASLSSGEIGQTVVVIGATNVLMGSGDPFVKGQAAVSAAVLSAGGTATVSVLIQDDQGNPFTQPVEVNFVSTCSAKATPEAEISSPVTSVNGVATSTYLAKGCVGDDPINVSANAGGLSLAAAGTVKVLSADVGSIVFVSASPENISLKGTGGAESSVILFKVLDTNGNPVSNQAVDFSLNTVVGGISLDPASATTNAQGIVQTVVRTGTVSTSVRVTGSTEVKSGTIISSQSNELVISTGIPDQDSFSLSAEVVNAEGWDQEGTEVAVTARLADAFNNPAPDGTTVYFTTEGGAIEPSCTTVNGACTVTWRSQQARPEGNTLLDGAGAQTKNPSAQLSYDAALDLYGNLYGQKYGGRATITATAIGEESFPDLNGNGRFDADEMATFLTEKDVSGNSFDLDDAYNDYNEDGFFNPQQTGGQVGGTLEELVDFNANGVFDVKDGKYNGVLCSEPAHAGCADGISESKTLYVRASLVMVMSGSVAFATDEDDVRIVDNDGDNLGGSIDILGKGVALVNFTLSDLHNQQMPAGSVVKFVASAGSVVSTAEYTWPSSNYNGGREFTVSIKGEEQPNNGTFLVTVTTPGGTVTEVLSIPINII</sequence>
<protein>
    <submittedName>
        <fullName evidence="2">Uncharacterized protein</fullName>
    </submittedName>
</protein>
<dbReference type="SUPFAM" id="SSF49373">
    <property type="entry name" value="Invasin/intimin cell-adhesion fragments"/>
    <property type="match status" value="3"/>
</dbReference>
<dbReference type="InterPro" id="IPR008964">
    <property type="entry name" value="Invasin/intimin_cell_adhesion"/>
</dbReference>
<feature type="signal peptide" evidence="1">
    <location>
        <begin position="1"/>
        <end position="19"/>
    </location>
</feature>
<accession>A0A972FP82</accession>
<proteinExistence type="predicted"/>
<dbReference type="RefSeq" id="WP_169562229.1">
    <property type="nucleotide sequence ID" value="NZ_JAAXYH010000001.1"/>
</dbReference>
<evidence type="ECO:0000313" key="2">
    <source>
        <dbReference type="EMBL" id="NMH63580.1"/>
    </source>
</evidence>
<name>A0A972FP82_9GAMM</name>
<comment type="caution">
    <text evidence="2">The sequence shown here is derived from an EMBL/GenBank/DDBJ whole genome shotgun (WGS) entry which is preliminary data.</text>
</comment>
<keyword evidence="1" id="KW-0732">Signal</keyword>
<dbReference type="Gene3D" id="2.60.40.10">
    <property type="entry name" value="Immunoglobulins"/>
    <property type="match status" value="4"/>
</dbReference>
<keyword evidence="3" id="KW-1185">Reference proteome</keyword>
<dbReference type="Proteomes" id="UP000737113">
    <property type="component" value="Unassembled WGS sequence"/>
</dbReference>
<evidence type="ECO:0000313" key="3">
    <source>
        <dbReference type="Proteomes" id="UP000737113"/>
    </source>
</evidence>
<dbReference type="EMBL" id="JAAXYH010000001">
    <property type="protein sequence ID" value="NMH63580.1"/>
    <property type="molecule type" value="Genomic_DNA"/>
</dbReference>
<dbReference type="AlphaFoldDB" id="A0A972FP82"/>
<dbReference type="InterPro" id="IPR013783">
    <property type="entry name" value="Ig-like_fold"/>
</dbReference>
<organism evidence="2 3">
    <name type="scientific">Shewanella salipaludis</name>
    <dbReference type="NCBI Taxonomy" id="2723052"/>
    <lineage>
        <taxon>Bacteria</taxon>
        <taxon>Pseudomonadati</taxon>
        <taxon>Pseudomonadota</taxon>
        <taxon>Gammaproteobacteria</taxon>
        <taxon>Alteromonadales</taxon>
        <taxon>Shewanellaceae</taxon>
        <taxon>Shewanella</taxon>
    </lineage>
</organism>
<feature type="chain" id="PRO_5037652996" evidence="1">
    <location>
        <begin position="20"/>
        <end position="819"/>
    </location>
</feature>
<evidence type="ECO:0000256" key="1">
    <source>
        <dbReference type="SAM" id="SignalP"/>
    </source>
</evidence>
<dbReference type="PROSITE" id="PS51257">
    <property type="entry name" value="PROKAR_LIPOPROTEIN"/>
    <property type="match status" value="1"/>
</dbReference>
<gene>
    <name evidence="2" type="ORF">HC757_00065</name>
</gene>